<comment type="caution">
    <text evidence="2">The sequence shown here is derived from an EMBL/GenBank/DDBJ whole genome shotgun (WGS) entry which is preliminary data.</text>
</comment>
<dbReference type="Proteomes" id="UP001156666">
    <property type="component" value="Unassembled WGS sequence"/>
</dbReference>
<keyword evidence="3" id="KW-1185">Reference proteome</keyword>
<reference evidence="2" key="1">
    <citation type="journal article" date="2014" name="Int. J. Syst. Evol. Microbiol.">
        <title>Complete genome sequence of Corynebacterium casei LMG S-19264T (=DSM 44701T), isolated from a smear-ripened cheese.</title>
        <authorList>
            <consortium name="US DOE Joint Genome Institute (JGI-PGF)"/>
            <person name="Walter F."/>
            <person name="Albersmeier A."/>
            <person name="Kalinowski J."/>
            <person name="Ruckert C."/>
        </authorList>
    </citation>
    <scope>NUCLEOTIDE SEQUENCE</scope>
    <source>
        <strain evidence="2">NBRC 108769</strain>
    </source>
</reference>
<dbReference type="AlphaFoldDB" id="A0AA37WD65"/>
<dbReference type="Gene3D" id="3.90.1340.10">
    <property type="entry name" value="Phage tail collar domain"/>
    <property type="match status" value="1"/>
</dbReference>
<dbReference type="SUPFAM" id="SSF88874">
    <property type="entry name" value="Receptor-binding domain of short tail fibre protein gp12"/>
    <property type="match status" value="1"/>
</dbReference>
<proteinExistence type="predicted"/>
<dbReference type="InterPro" id="IPR037053">
    <property type="entry name" value="Phage_tail_collar_dom_sf"/>
</dbReference>
<feature type="domain" description="Phage tail collar" evidence="1">
    <location>
        <begin position="46"/>
        <end position="102"/>
    </location>
</feature>
<accession>A0AA37WD65</accession>
<name>A0AA37WD65_9BACT</name>
<organism evidence="2 3">
    <name type="scientific">Portibacter lacus</name>
    <dbReference type="NCBI Taxonomy" id="1099794"/>
    <lineage>
        <taxon>Bacteria</taxon>
        <taxon>Pseudomonadati</taxon>
        <taxon>Bacteroidota</taxon>
        <taxon>Saprospiria</taxon>
        <taxon>Saprospirales</taxon>
        <taxon>Haliscomenobacteraceae</taxon>
        <taxon>Portibacter</taxon>
    </lineage>
</organism>
<dbReference type="InterPro" id="IPR011083">
    <property type="entry name" value="Phage_tail_collar_dom"/>
</dbReference>
<dbReference type="RefSeq" id="WP_235292459.1">
    <property type="nucleotide sequence ID" value="NZ_BSOH01000001.1"/>
</dbReference>
<gene>
    <name evidence="2" type="ORF">GCM10007940_01820</name>
</gene>
<reference evidence="2" key="2">
    <citation type="submission" date="2023-01" db="EMBL/GenBank/DDBJ databases">
        <title>Draft genome sequence of Portibacter lacus strain NBRC 108769.</title>
        <authorList>
            <person name="Sun Q."/>
            <person name="Mori K."/>
        </authorList>
    </citation>
    <scope>NUCLEOTIDE SEQUENCE</scope>
    <source>
        <strain evidence="2">NBRC 108769</strain>
    </source>
</reference>
<dbReference type="Pfam" id="PF07484">
    <property type="entry name" value="Collar"/>
    <property type="match status" value="1"/>
</dbReference>
<evidence type="ECO:0000313" key="2">
    <source>
        <dbReference type="EMBL" id="GLR15567.1"/>
    </source>
</evidence>
<sequence length="220" mass="23701">MQRNIISTLSILLIVNILSFSFLHNQDSKNETPIISEAYSVDPFLGEIILFAGNFAPRGWAFCEGQLLAINQNQSLYALLGTYYGGDGETTFALPDLRGRAPLQPGNVPGINSYSLGERMGDKSILLNSTHIPSHTHTASGSMILGSSITDEIGKDRFVSGQTGESPLFIEGSTSNFKDLGTDNIFDTSNAGLSQQVSNYQPSLGVNYIISLNGTFPSQN</sequence>
<protein>
    <submittedName>
        <fullName evidence="2">Tail Collar domain-containing protein</fullName>
    </submittedName>
</protein>
<evidence type="ECO:0000313" key="3">
    <source>
        <dbReference type="Proteomes" id="UP001156666"/>
    </source>
</evidence>
<evidence type="ECO:0000259" key="1">
    <source>
        <dbReference type="Pfam" id="PF07484"/>
    </source>
</evidence>
<dbReference type="EMBL" id="BSOH01000001">
    <property type="protein sequence ID" value="GLR15567.1"/>
    <property type="molecule type" value="Genomic_DNA"/>
</dbReference>